<organism evidence="3 4">
    <name type="scientific">Terrimonas rubra</name>
    <dbReference type="NCBI Taxonomy" id="1035890"/>
    <lineage>
        <taxon>Bacteria</taxon>
        <taxon>Pseudomonadati</taxon>
        <taxon>Bacteroidota</taxon>
        <taxon>Chitinophagia</taxon>
        <taxon>Chitinophagales</taxon>
        <taxon>Chitinophagaceae</taxon>
        <taxon>Terrimonas</taxon>
    </lineage>
</organism>
<evidence type="ECO:0000256" key="2">
    <source>
        <dbReference type="SAM" id="SignalP"/>
    </source>
</evidence>
<name>A0ABW6A4W8_9BACT</name>
<feature type="region of interest" description="Disordered" evidence="1">
    <location>
        <begin position="49"/>
        <end position="113"/>
    </location>
</feature>
<reference evidence="4" key="1">
    <citation type="journal article" date="2019" name="Int. J. Syst. Evol. Microbiol.">
        <title>The Global Catalogue of Microorganisms (GCM) 10K type strain sequencing project: providing services to taxonomists for standard genome sequencing and annotation.</title>
        <authorList>
            <consortium name="The Broad Institute Genomics Platform"/>
            <consortium name="The Broad Institute Genome Sequencing Center for Infectious Disease"/>
            <person name="Wu L."/>
            <person name="Ma J."/>
        </authorList>
    </citation>
    <scope>NUCLEOTIDE SEQUENCE [LARGE SCALE GENOMIC DNA]</scope>
    <source>
        <strain evidence="4">KCTC 23299</strain>
    </source>
</reference>
<feature type="compositionally biased region" description="Low complexity" evidence="1">
    <location>
        <begin position="62"/>
        <end position="89"/>
    </location>
</feature>
<evidence type="ECO:0000313" key="3">
    <source>
        <dbReference type="EMBL" id="MFD2920370.1"/>
    </source>
</evidence>
<gene>
    <name evidence="3" type="ORF">ACFS6H_11650</name>
</gene>
<accession>A0ABW6A4W8</accession>
<sequence>MRKNLVAVFLLLSSAIACGQKKIDTVTLSNGKTIVIYDNKTWAYTNNKPKLLSKELTDTPRTNGTNNSGTNNHSGGKSSSSSKSGYSSTCGAPTKKGGACQRKVSGGGRCWQH</sequence>
<evidence type="ECO:0000313" key="4">
    <source>
        <dbReference type="Proteomes" id="UP001597511"/>
    </source>
</evidence>
<dbReference type="Proteomes" id="UP001597511">
    <property type="component" value="Unassembled WGS sequence"/>
</dbReference>
<evidence type="ECO:0000256" key="1">
    <source>
        <dbReference type="SAM" id="MobiDB-lite"/>
    </source>
</evidence>
<comment type="caution">
    <text evidence="3">The sequence shown here is derived from an EMBL/GenBank/DDBJ whole genome shotgun (WGS) entry which is preliminary data.</text>
</comment>
<dbReference type="Pfam" id="PF11355">
    <property type="entry name" value="DUF3157"/>
    <property type="match status" value="1"/>
</dbReference>
<dbReference type="PROSITE" id="PS51257">
    <property type="entry name" value="PROKAR_LIPOPROTEIN"/>
    <property type="match status" value="1"/>
</dbReference>
<dbReference type="RefSeq" id="WP_386098584.1">
    <property type="nucleotide sequence ID" value="NZ_JBHUOZ010000003.1"/>
</dbReference>
<feature type="signal peptide" evidence="2">
    <location>
        <begin position="1"/>
        <end position="19"/>
    </location>
</feature>
<protein>
    <submittedName>
        <fullName evidence="3">DUF3157 family protein</fullName>
    </submittedName>
</protein>
<feature type="chain" id="PRO_5047227590" evidence="2">
    <location>
        <begin position="20"/>
        <end position="113"/>
    </location>
</feature>
<dbReference type="InterPro" id="IPR021501">
    <property type="entry name" value="DUF3157"/>
</dbReference>
<dbReference type="EMBL" id="JBHUOZ010000003">
    <property type="protein sequence ID" value="MFD2920370.1"/>
    <property type="molecule type" value="Genomic_DNA"/>
</dbReference>
<keyword evidence="4" id="KW-1185">Reference proteome</keyword>
<keyword evidence="2" id="KW-0732">Signal</keyword>
<proteinExistence type="predicted"/>